<feature type="compositionally biased region" description="Basic and acidic residues" evidence="4">
    <location>
        <begin position="608"/>
        <end position="620"/>
    </location>
</feature>
<dbReference type="EMBL" id="JAVDYF010000001">
    <property type="protein sequence ID" value="MDR7354685.1"/>
    <property type="molecule type" value="Genomic_DNA"/>
</dbReference>
<evidence type="ECO:0000256" key="3">
    <source>
        <dbReference type="SAM" id="Coils"/>
    </source>
</evidence>
<gene>
    <name evidence="6" type="ORF">J2S37_001223</name>
</gene>
<dbReference type="RefSeq" id="WP_277105296.1">
    <property type="nucleotide sequence ID" value="NZ_BAAAJS010000024.1"/>
</dbReference>
<proteinExistence type="predicted"/>
<dbReference type="Gene3D" id="2.40.30.170">
    <property type="match status" value="1"/>
</dbReference>
<organism evidence="6 7">
    <name type="scientific">Corynebacterium felinum</name>
    <dbReference type="NCBI Taxonomy" id="131318"/>
    <lineage>
        <taxon>Bacteria</taxon>
        <taxon>Bacillati</taxon>
        <taxon>Actinomycetota</taxon>
        <taxon>Actinomycetes</taxon>
        <taxon>Mycobacteriales</taxon>
        <taxon>Corynebacteriaceae</taxon>
        <taxon>Corynebacterium</taxon>
    </lineage>
</organism>
<dbReference type="Gene3D" id="2.40.50.100">
    <property type="match status" value="1"/>
</dbReference>
<evidence type="ECO:0000313" key="7">
    <source>
        <dbReference type="Proteomes" id="UP001183619"/>
    </source>
</evidence>
<evidence type="ECO:0000256" key="4">
    <source>
        <dbReference type="SAM" id="MobiDB-lite"/>
    </source>
</evidence>
<evidence type="ECO:0000313" key="6">
    <source>
        <dbReference type="EMBL" id="MDR7354685.1"/>
    </source>
</evidence>
<accession>A0ABU2B7V8</accession>
<feature type="coiled-coil region" evidence="3">
    <location>
        <begin position="154"/>
        <end position="181"/>
    </location>
</feature>
<dbReference type="PANTHER" id="PTHR32347">
    <property type="entry name" value="EFFLUX SYSTEM COMPONENT YKNX-RELATED"/>
    <property type="match status" value="1"/>
</dbReference>
<protein>
    <submittedName>
        <fullName evidence="6">HlyD family secretion protein</fullName>
    </submittedName>
</protein>
<dbReference type="Gene3D" id="1.10.287.470">
    <property type="entry name" value="Helix hairpin bin"/>
    <property type="match status" value="1"/>
</dbReference>
<feature type="domain" description="YknX-like beta-barrel" evidence="5">
    <location>
        <begin position="423"/>
        <end position="514"/>
    </location>
</feature>
<feature type="region of interest" description="Disordered" evidence="4">
    <location>
        <begin position="597"/>
        <end position="620"/>
    </location>
</feature>
<comment type="subcellular location">
    <subcellularLocation>
        <location evidence="1">Cell envelope</location>
    </subcellularLocation>
</comment>
<reference evidence="6 7" key="1">
    <citation type="submission" date="2023-07" db="EMBL/GenBank/DDBJ databases">
        <title>Sequencing the genomes of 1000 actinobacteria strains.</title>
        <authorList>
            <person name="Klenk H.-P."/>
        </authorList>
    </citation>
    <scope>NUCLEOTIDE SEQUENCE [LARGE SCALE GENOMIC DNA]</scope>
    <source>
        <strain evidence="6 7">DSM 44508</strain>
    </source>
</reference>
<evidence type="ECO:0000256" key="2">
    <source>
        <dbReference type="ARBA" id="ARBA00023054"/>
    </source>
</evidence>
<dbReference type="InterPro" id="IPR050465">
    <property type="entry name" value="UPF0194_transport"/>
</dbReference>
<feature type="coiled-coil region" evidence="3">
    <location>
        <begin position="232"/>
        <end position="275"/>
    </location>
</feature>
<keyword evidence="7" id="KW-1185">Reference proteome</keyword>
<dbReference type="Proteomes" id="UP001183619">
    <property type="component" value="Unassembled WGS sequence"/>
</dbReference>
<sequence length="620" mass="65660">MAEDQATGTAPKSSKKTALIGVALLALLAAAGGGVYVMTSNNKELITSADYRVLDTRDNAQRVSVSGQVEAFKTVALTTRLPGPVQTIDVRVGDRVQPEQVVANIDVSALERELANKRAQQTANDATALSQIENAERAYNQNKAMVDEGLNPEINGAVAALRQAEANYEKLNAEFEFARTQHARGNDPTIIAQHAAVQAAREQMLLAAVEAARTGANAAFTSQQQQRDVQALNDANAALSALEQQRAAASDEEEIRRLDSEIAAMKAQVSQLETVVAKYPQAYTEAGLGAVGNAAGLSAAQRTLQDSQRTLDHTLGATDQKLAATQKDVALAFEAKKDAATSLETARRSVDNQLKNQQAAVDDAVRSARAARVAAGAGDSQLQVDIASSQVRTPTEGVVTRVDAKEGAPAAGALLTVADDRRLIVRSTVKELDVSKVEVGQKVEFTTAGTGDKKFTGKVSFVSPAAAPPELLNPALAAGANQSSSTTPKATFPIEIEVEGDREGLRLGATAKARIITKPASTNMLVAKDAVFEGKNKNEKFVLVVAEHEGKTKIVKRKITVGHESEFDFEVTGGDAKKGDKVLTDYKRFLGKIDEEVEVESTPATPGEKSDAPESKEATK</sequence>
<evidence type="ECO:0000256" key="1">
    <source>
        <dbReference type="ARBA" id="ARBA00004196"/>
    </source>
</evidence>
<dbReference type="PANTHER" id="PTHR32347:SF14">
    <property type="entry name" value="EFFLUX SYSTEM COMPONENT YKNX-RELATED"/>
    <property type="match status" value="1"/>
</dbReference>
<comment type="caution">
    <text evidence="6">The sequence shown here is derived from an EMBL/GenBank/DDBJ whole genome shotgun (WGS) entry which is preliminary data.</text>
</comment>
<keyword evidence="2 3" id="KW-0175">Coiled coil</keyword>
<name>A0ABU2B7V8_9CORY</name>
<dbReference type="SUPFAM" id="SSF111369">
    <property type="entry name" value="HlyD-like secretion proteins"/>
    <property type="match status" value="1"/>
</dbReference>
<dbReference type="InterPro" id="IPR058636">
    <property type="entry name" value="Beta-barrel_YknX"/>
</dbReference>
<evidence type="ECO:0000259" key="5">
    <source>
        <dbReference type="Pfam" id="PF25990"/>
    </source>
</evidence>
<dbReference type="Pfam" id="PF25990">
    <property type="entry name" value="Beta-barrel_YknX"/>
    <property type="match status" value="1"/>
</dbReference>